<dbReference type="CDD" id="cd01297">
    <property type="entry name" value="D-aminoacylase"/>
    <property type="match status" value="1"/>
</dbReference>
<evidence type="ECO:0000259" key="1">
    <source>
        <dbReference type="Pfam" id="PF07969"/>
    </source>
</evidence>
<dbReference type="InterPro" id="IPR023100">
    <property type="entry name" value="D-aminoacylase_insert_dom_sf"/>
</dbReference>
<dbReference type="SUPFAM" id="SSF51338">
    <property type="entry name" value="Composite domain of metallo-dependent hydrolases"/>
    <property type="match status" value="1"/>
</dbReference>
<dbReference type="Gene3D" id="3.20.20.140">
    <property type="entry name" value="Metal-dependent hydrolases"/>
    <property type="match status" value="1"/>
</dbReference>
<dbReference type="Gene3D" id="2.30.40.10">
    <property type="entry name" value="Urease, subunit C, domain 1"/>
    <property type="match status" value="1"/>
</dbReference>
<organism evidence="2 3">
    <name type="scientific">Cupriavidus cauae</name>
    <dbReference type="NCBI Taxonomy" id="2608999"/>
    <lineage>
        <taxon>Bacteria</taxon>
        <taxon>Pseudomonadati</taxon>
        <taxon>Pseudomonadota</taxon>
        <taxon>Betaproteobacteria</taxon>
        <taxon>Burkholderiales</taxon>
        <taxon>Burkholderiaceae</taxon>
        <taxon>Cupriavidus</taxon>
    </lineage>
</organism>
<feature type="domain" description="Amidohydrolase 3" evidence="1">
    <location>
        <begin position="63"/>
        <end position="475"/>
    </location>
</feature>
<dbReference type="InterPro" id="IPR013108">
    <property type="entry name" value="Amidohydro_3"/>
</dbReference>
<protein>
    <submittedName>
        <fullName evidence="2">D-aminoacylase</fullName>
    </submittedName>
</protein>
<dbReference type="RefSeq" id="WP_150083439.1">
    <property type="nucleotide sequence ID" value="NZ_VWRN01000035.1"/>
</dbReference>
<comment type="caution">
    <text evidence="2">The sequence shown here is derived from an EMBL/GenBank/DDBJ whole genome shotgun (WGS) entry which is preliminary data.</text>
</comment>
<gene>
    <name evidence="2" type="ORF">F1599_13830</name>
</gene>
<evidence type="ECO:0000313" key="3">
    <source>
        <dbReference type="Proteomes" id="UP000324324"/>
    </source>
</evidence>
<accession>A0A5M8ALI7</accession>
<dbReference type="Proteomes" id="UP000324324">
    <property type="component" value="Unassembled WGS sequence"/>
</dbReference>
<dbReference type="PANTHER" id="PTHR11647">
    <property type="entry name" value="HYDRANTOINASE/DIHYDROPYRIMIDINASE FAMILY MEMBER"/>
    <property type="match status" value="1"/>
</dbReference>
<dbReference type="InterPro" id="IPR032466">
    <property type="entry name" value="Metal_Hydrolase"/>
</dbReference>
<dbReference type="InterPro" id="IPR011059">
    <property type="entry name" value="Metal-dep_hydrolase_composite"/>
</dbReference>
<dbReference type="SUPFAM" id="SSF51556">
    <property type="entry name" value="Metallo-dependent hydrolases"/>
    <property type="match status" value="1"/>
</dbReference>
<dbReference type="Gene3D" id="3.30.1490.130">
    <property type="entry name" value="D-aminoacylase. Domain 3"/>
    <property type="match status" value="1"/>
</dbReference>
<dbReference type="AlphaFoldDB" id="A0A5M8ALI7"/>
<evidence type="ECO:0000313" key="2">
    <source>
        <dbReference type="EMBL" id="KAA6122985.1"/>
    </source>
</evidence>
<dbReference type="Pfam" id="PF07969">
    <property type="entry name" value="Amidohydro_3"/>
    <property type="match status" value="1"/>
</dbReference>
<dbReference type="GO" id="GO:0016811">
    <property type="term" value="F:hydrolase activity, acting on carbon-nitrogen (but not peptide) bonds, in linear amides"/>
    <property type="evidence" value="ECO:0007669"/>
    <property type="project" value="InterPro"/>
</dbReference>
<dbReference type="PANTHER" id="PTHR11647:SF1">
    <property type="entry name" value="COLLAPSIN RESPONSE MEDIATOR PROTEIN"/>
    <property type="match status" value="1"/>
</dbReference>
<name>A0A5M8ALI7_9BURK</name>
<sequence length="516" mass="54648">MAASSDTLFAYDTLIRGATVIDGSGAAARVADVGLRDGRIARIVDIDADDDGGERIAADAAAEVVEADGLVLAPGFIDVHTHDDTNVVRQPEMTPKLSQGVTTVVVGNCGISAAPVALRGEPPDPMNLLGDASAFRYPSFSAYVDAIASARPAVNVAALVGHTALRSNHLDRLDRAASADEIAAMRAQLQEALDHGALGLSTGLAYANAFAAPTEEVLALAEPLARAGALYATHLRSEFAEILDAMDEAFRIGRHARVPVVISHLKCAGVDNWGRSGAVLDALDAAQRWQPVGCDCYPYTASSSTLDLKQVTGDFDIMVTWSTPHPAMGGRLLADIAAEWQVDLHEAARRLQPAGAVYHCMEDADVDRILAHPATVIGSDGLPNDPLPHPRLWGAFPRVLGHYARDRELFPLTMAIAKMTGLSAERFGLAGRGFVREGHWADLVLFDAATIRDAATFTEPMQPAEGIAAVWVNGTLSWSQRRATGARAGRFLPRGEPVPAVADTIANRNADNIADT</sequence>
<proteinExistence type="predicted"/>
<keyword evidence="3" id="KW-1185">Reference proteome</keyword>
<dbReference type="EMBL" id="VWRN01000035">
    <property type="protein sequence ID" value="KAA6122985.1"/>
    <property type="molecule type" value="Genomic_DNA"/>
</dbReference>
<dbReference type="InterPro" id="IPR050378">
    <property type="entry name" value="Metallo-dep_Hydrolases_sf"/>
</dbReference>
<reference evidence="2 3" key="1">
    <citation type="submission" date="2019-09" db="EMBL/GenBank/DDBJ databases">
        <title>Isolation of a novel species in the genus Cupriavidus from patients with sepsis using whole genome sequencing.</title>
        <authorList>
            <person name="Kweon O.J."/>
            <person name="Lee M.-K."/>
        </authorList>
    </citation>
    <scope>NUCLEOTIDE SEQUENCE [LARGE SCALE GENOMIC DNA]</scope>
    <source>
        <strain evidence="2 3">MKL-01</strain>
    </source>
</reference>